<feature type="domain" description="Glutathione S-transferase UstS-like C-terminal" evidence="1">
    <location>
        <begin position="119"/>
        <end position="222"/>
    </location>
</feature>
<organism evidence="2 3">
    <name type="scientific">Sporothrix stenoceras</name>
    <dbReference type="NCBI Taxonomy" id="5173"/>
    <lineage>
        <taxon>Eukaryota</taxon>
        <taxon>Fungi</taxon>
        <taxon>Dikarya</taxon>
        <taxon>Ascomycota</taxon>
        <taxon>Pezizomycotina</taxon>
        <taxon>Sordariomycetes</taxon>
        <taxon>Sordariomycetidae</taxon>
        <taxon>Ophiostomatales</taxon>
        <taxon>Ophiostomataceae</taxon>
        <taxon>Sporothrix</taxon>
    </lineage>
</organism>
<dbReference type="Proteomes" id="UP001583186">
    <property type="component" value="Unassembled WGS sequence"/>
</dbReference>
<evidence type="ECO:0000259" key="1">
    <source>
        <dbReference type="Pfam" id="PF22041"/>
    </source>
</evidence>
<proteinExistence type="predicted"/>
<dbReference type="EMBL" id="JAWCUI010000052">
    <property type="protein sequence ID" value="KAL1891495.1"/>
    <property type="molecule type" value="Genomic_DNA"/>
</dbReference>
<dbReference type="InterPro" id="IPR036282">
    <property type="entry name" value="Glutathione-S-Trfase_C_sf"/>
</dbReference>
<evidence type="ECO:0000313" key="2">
    <source>
        <dbReference type="EMBL" id="KAL1891495.1"/>
    </source>
</evidence>
<protein>
    <recommendedName>
        <fullName evidence="1">Glutathione S-transferase UstS-like C-terminal domain-containing protein</fullName>
    </recommendedName>
</protein>
<reference evidence="2 3" key="1">
    <citation type="journal article" date="2024" name="IMA Fungus">
        <title>IMA Genome - F19 : A genome assembly and annotation guide to empower mycologists, including annotated draft genome sequences of Ceratocystis pirilliformis, Diaporthe australafricana, Fusarium ophioides, Paecilomyces lecythidis, and Sporothrix stenoceras.</title>
        <authorList>
            <person name="Aylward J."/>
            <person name="Wilson A.M."/>
            <person name="Visagie C.M."/>
            <person name="Spraker J."/>
            <person name="Barnes I."/>
            <person name="Buitendag C."/>
            <person name="Ceriani C."/>
            <person name="Del Mar Angel L."/>
            <person name="du Plessis D."/>
            <person name="Fuchs T."/>
            <person name="Gasser K."/>
            <person name="Kramer D."/>
            <person name="Li W."/>
            <person name="Munsamy K."/>
            <person name="Piso A."/>
            <person name="Price J.L."/>
            <person name="Sonnekus B."/>
            <person name="Thomas C."/>
            <person name="van der Nest A."/>
            <person name="van Dijk A."/>
            <person name="van Heerden A."/>
            <person name="van Vuuren N."/>
            <person name="Yilmaz N."/>
            <person name="Duong T.A."/>
            <person name="van der Merwe N.A."/>
            <person name="Wingfield M.J."/>
            <person name="Wingfield B.D."/>
        </authorList>
    </citation>
    <scope>NUCLEOTIDE SEQUENCE [LARGE SCALE GENOMIC DNA]</scope>
    <source>
        <strain evidence="2 3">CMW 5346</strain>
    </source>
</reference>
<sequence length="253" mass="28110">MASLPDIVVYDTPGRDIPLWSHHTLRALYALHRKGLPYTVMSVDYPDIESTFEPTSLPPKDDPVERYEIPVVLFRLKDIENNSTDEYLMEPSRIIAKLDELVPDPPLPFASEHATEARALFSPALAPILQIGVGHIPSVLSDRSREGFLAKRHARWGKPLEEWVAERPKDMLLATAEPRLKVFADWLEGSGREGPFIEGAESGYADMTIVSILEYARLVGATDAFNAAMAHPAIARLYNALPERDGVRSGIDG</sequence>
<dbReference type="Gene3D" id="1.20.1050.10">
    <property type="match status" value="1"/>
</dbReference>
<gene>
    <name evidence="2" type="ORF">Sste5346_007586</name>
</gene>
<dbReference type="InterPro" id="IPR054416">
    <property type="entry name" value="GST_UstS-like_C"/>
</dbReference>
<comment type="caution">
    <text evidence="2">The sequence shown here is derived from an EMBL/GenBank/DDBJ whole genome shotgun (WGS) entry which is preliminary data.</text>
</comment>
<dbReference type="Pfam" id="PF22041">
    <property type="entry name" value="GST_C_7"/>
    <property type="match status" value="1"/>
</dbReference>
<dbReference type="Gene3D" id="3.40.30.10">
    <property type="entry name" value="Glutaredoxin"/>
    <property type="match status" value="1"/>
</dbReference>
<dbReference type="SUPFAM" id="SSF47616">
    <property type="entry name" value="GST C-terminal domain-like"/>
    <property type="match status" value="1"/>
</dbReference>
<evidence type="ECO:0000313" key="3">
    <source>
        <dbReference type="Proteomes" id="UP001583186"/>
    </source>
</evidence>
<accession>A0ABR3YUJ0</accession>
<keyword evidence="3" id="KW-1185">Reference proteome</keyword>
<name>A0ABR3YUJ0_9PEZI</name>